<protein>
    <recommendedName>
        <fullName evidence="1">Nucleotide modification associated domain-containing protein</fullName>
    </recommendedName>
</protein>
<accession>A0A0F9P4P3</accession>
<comment type="caution">
    <text evidence="2">The sequence shown here is derived from an EMBL/GenBank/DDBJ whole genome shotgun (WGS) entry which is preliminary data.</text>
</comment>
<feature type="domain" description="Nucleotide modification associated" evidence="1">
    <location>
        <begin position="2"/>
        <end position="312"/>
    </location>
</feature>
<dbReference type="AlphaFoldDB" id="A0A0F9P4P3"/>
<dbReference type="InterPro" id="IPR041135">
    <property type="entry name" value="Nmad3"/>
</dbReference>
<dbReference type="Pfam" id="PF18754">
    <property type="entry name" value="Nmad3"/>
    <property type="match status" value="1"/>
</dbReference>
<gene>
    <name evidence="2" type="ORF">LCGC14_0888770</name>
</gene>
<proteinExistence type="predicted"/>
<organism evidence="2">
    <name type="scientific">marine sediment metagenome</name>
    <dbReference type="NCBI Taxonomy" id="412755"/>
    <lineage>
        <taxon>unclassified sequences</taxon>
        <taxon>metagenomes</taxon>
        <taxon>ecological metagenomes</taxon>
    </lineage>
</organism>
<name>A0A0F9P4P3_9ZZZZ</name>
<evidence type="ECO:0000259" key="1">
    <source>
        <dbReference type="Pfam" id="PF18754"/>
    </source>
</evidence>
<dbReference type="EMBL" id="LAZR01002834">
    <property type="protein sequence ID" value="KKN25044.1"/>
    <property type="molecule type" value="Genomic_DNA"/>
</dbReference>
<sequence>MKIVLSRKSFDSKYGGKPNLIFQDGCLLTLPIPGYQYVSMKNFKGDLFNPTEYCDIEIPVKIQKILKENQLHSLNNYAELMLKLFEKSSAKKIQKLKDRLTGSLLDDANRKPYYCHLDPDLIYENLRRINGWHGLFGPSPDYHKHLSNELKENDLILFFGTFRHIIIEEGSIRYAIKRDGKDLIYEGKHLIYGYLQIKKIITDSRGIEDWMHQPNHHPHLDEKLWNNRNRALYVGRNHLYLDGKRTRYKGYGTLNFSKDLVLTEKNATTRIWKRQLFPKGSIIKHKNIIISQSKWNRNNCFEWDSYGQEFIIERCPEFENHIINNIFKL</sequence>
<reference evidence="2" key="1">
    <citation type="journal article" date="2015" name="Nature">
        <title>Complex archaea that bridge the gap between prokaryotes and eukaryotes.</title>
        <authorList>
            <person name="Spang A."/>
            <person name="Saw J.H."/>
            <person name="Jorgensen S.L."/>
            <person name="Zaremba-Niedzwiedzka K."/>
            <person name="Martijn J."/>
            <person name="Lind A.E."/>
            <person name="van Eijk R."/>
            <person name="Schleper C."/>
            <person name="Guy L."/>
            <person name="Ettema T.J."/>
        </authorList>
    </citation>
    <scope>NUCLEOTIDE SEQUENCE</scope>
</reference>
<evidence type="ECO:0000313" key="2">
    <source>
        <dbReference type="EMBL" id="KKN25044.1"/>
    </source>
</evidence>